<dbReference type="OrthoDB" id="509329at2759"/>
<feature type="compositionally biased region" description="Pro residues" evidence="3">
    <location>
        <begin position="1"/>
        <end position="14"/>
    </location>
</feature>
<feature type="region of interest" description="Disordered" evidence="3">
    <location>
        <begin position="442"/>
        <end position="477"/>
    </location>
</feature>
<sequence length="968" mass="101275">MGSPPLSPSPPPLQVNPSLSTAAPPEPAQPDHATPIPLPSSGQATDESPEEPPPPLPPSEGASGAADSPPSSSSLEMATSAASPALEAATAEQPSSPSLLSSAEAVDFYPEAAACPAPSAQIAEALPEDTPPASPSTTTPTPILCAPLDSCCTEPAAMASPAREPMGLDAVSYTAPEPSTLPSGSIPEGFQQQQQPPPSPTAPPDGDSSEPAQLALPPLSPAEITAIAHAFPDAAEAEVVAVTPEKPTGSTPAMEATDRATHTAVSMHPALESGAEWPLQESMPRPPSPTMDTVQGSPERAPPGFENFKSSWLPLPPSTPPADSMPSFLVPAAPKAVVVMPEEVIESVPSFEPEKSFSISQAEPKSPDMPPPGFENYKSSWLPLPIIPPPFETSDVFRDVVITKVVEAPLEEVVGPLPAIEVMTVETNTVLSLLPASGSEGLLQQPLSRPPSPIAQSEPCLPEETAPPGFENLKSSSEPCLPEEMAPPGFENFNSQSEPCSLEDTAPPGFENFKSSWAPLPALSQTTYALPDADATDTLAVRVEEEAGPPAALEAMDVDMDVTHRPPLAFESGVEGSLQEPLTREPSPMMQEAACSSDVAPPGFETYKSSQLLPPSSPLAQTAYIRQDRSTTETVSVMEEAPQPLHSLEVTGANMDAVPPRLLLSESRADEPTQQFLRHPSPVEKGTCLPDMVPSGGDDLQLSQLLPPPAFISPVQMPDGLTDVPAIDSIVVTSEESPHGPLVSRGMEDGIVPILSSPLENGFEESLQQLESQAHSPTAHAADSLLDAHGSKPVTVASKEIAPSLLVSQATNTDLDSTTAMHPLSENTVEESLSQPQHQPSSTAQASPCLQDTVQLVPPPPPPLSPCLNKEIGQLVCGGCRNLLAYFRGAVHVHCTCCQTINLVLEAHEVGKVHCGRCETLLMYPFGAPAVKCSLCLFVTEIGERNVRPRTSIEQAVLPDPPALTPQG</sequence>
<gene>
    <name evidence="5" type="ORF">GUJ93_ZPchr0007g3617</name>
</gene>
<dbReference type="PANTHER" id="PTHR31747">
    <property type="entry name" value="PROTEIN LSD1"/>
    <property type="match status" value="1"/>
</dbReference>
<feature type="domain" description="Zinc finger LSD1-type" evidence="4">
    <location>
        <begin position="915"/>
        <end position="939"/>
    </location>
</feature>
<evidence type="ECO:0000313" key="6">
    <source>
        <dbReference type="Proteomes" id="UP000729402"/>
    </source>
</evidence>
<organism evidence="5 6">
    <name type="scientific">Zizania palustris</name>
    <name type="common">Northern wild rice</name>
    <dbReference type="NCBI Taxonomy" id="103762"/>
    <lineage>
        <taxon>Eukaryota</taxon>
        <taxon>Viridiplantae</taxon>
        <taxon>Streptophyta</taxon>
        <taxon>Embryophyta</taxon>
        <taxon>Tracheophyta</taxon>
        <taxon>Spermatophyta</taxon>
        <taxon>Magnoliopsida</taxon>
        <taxon>Liliopsida</taxon>
        <taxon>Poales</taxon>
        <taxon>Poaceae</taxon>
        <taxon>BOP clade</taxon>
        <taxon>Oryzoideae</taxon>
        <taxon>Oryzeae</taxon>
        <taxon>Zizaniinae</taxon>
        <taxon>Zizania</taxon>
    </lineage>
</organism>
<dbReference type="NCBIfam" id="TIGR01053">
    <property type="entry name" value="LSD1"/>
    <property type="match status" value="2"/>
</dbReference>
<evidence type="ECO:0000256" key="2">
    <source>
        <dbReference type="ARBA" id="ARBA00023242"/>
    </source>
</evidence>
<name>A0A8J5TBB8_ZIZPA</name>
<dbReference type="InterPro" id="IPR040319">
    <property type="entry name" value="LSD1-like"/>
</dbReference>
<dbReference type="Pfam" id="PF06943">
    <property type="entry name" value="zf-LSD1"/>
    <property type="match status" value="2"/>
</dbReference>
<evidence type="ECO:0000313" key="5">
    <source>
        <dbReference type="EMBL" id="KAG8077198.1"/>
    </source>
</evidence>
<dbReference type="Proteomes" id="UP000729402">
    <property type="component" value="Unassembled WGS sequence"/>
</dbReference>
<dbReference type="EMBL" id="JAAALK010000282">
    <property type="protein sequence ID" value="KAG8077198.1"/>
    <property type="molecule type" value="Genomic_DNA"/>
</dbReference>
<feature type="domain" description="Zinc finger LSD1-type" evidence="4">
    <location>
        <begin position="877"/>
        <end position="901"/>
    </location>
</feature>
<comment type="caution">
    <text evidence="5">The sequence shown here is derived from an EMBL/GenBank/DDBJ whole genome shotgun (WGS) entry which is preliminary data.</text>
</comment>
<feature type="region of interest" description="Disordered" evidence="3">
    <location>
        <begin position="168"/>
        <end position="221"/>
    </location>
</feature>
<comment type="subcellular location">
    <subcellularLocation>
        <location evidence="1">Nucleus</location>
    </subcellularLocation>
</comment>
<reference evidence="5" key="1">
    <citation type="journal article" date="2021" name="bioRxiv">
        <title>Whole Genome Assembly and Annotation of Northern Wild Rice, Zizania palustris L., Supports a Whole Genome Duplication in the Zizania Genus.</title>
        <authorList>
            <person name="Haas M."/>
            <person name="Kono T."/>
            <person name="Macchietto M."/>
            <person name="Millas R."/>
            <person name="McGilp L."/>
            <person name="Shao M."/>
            <person name="Duquette J."/>
            <person name="Hirsch C.N."/>
            <person name="Kimball J."/>
        </authorList>
    </citation>
    <scope>NUCLEOTIDE SEQUENCE</scope>
    <source>
        <tissue evidence="5">Fresh leaf tissue</tissue>
    </source>
</reference>
<evidence type="ECO:0000256" key="1">
    <source>
        <dbReference type="ARBA" id="ARBA00004123"/>
    </source>
</evidence>
<feature type="region of interest" description="Disordered" evidence="3">
    <location>
        <begin position="278"/>
        <end position="304"/>
    </location>
</feature>
<dbReference type="InterPro" id="IPR005735">
    <property type="entry name" value="Znf_LSD1"/>
</dbReference>
<feature type="region of interest" description="Disordered" evidence="3">
    <location>
        <begin position="1"/>
        <end position="102"/>
    </location>
</feature>
<feature type="region of interest" description="Disordered" evidence="3">
    <location>
        <begin position="119"/>
        <end position="144"/>
    </location>
</feature>
<dbReference type="AlphaFoldDB" id="A0A8J5TBB8"/>
<keyword evidence="6" id="KW-1185">Reference proteome</keyword>
<dbReference type="GO" id="GO:0005634">
    <property type="term" value="C:nucleus"/>
    <property type="evidence" value="ECO:0007669"/>
    <property type="project" value="UniProtKB-SubCell"/>
</dbReference>
<protein>
    <recommendedName>
        <fullName evidence="4">Zinc finger LSD1-type domain-containing protein</fullName>
    </recommendedName>
</protein>
<dbReference type="PANTHER" id="PTHR31747:SF17">
    <property type="entry name" value="PROTEIN LOL2"/>
    <property type="match status" value="1"/>
</dbReference>
<reference evidence="5" key="2">
    <citation type="submission" date="2021-02" db="EMBL/GenBank/DDBJ databases">
        <authorList>
            <person name="Kimball J.A."/>
            <person name="Haas M.W."/>
            <person name="Macchietto M."/>
            <person name="Kono T."/>
            <person name="Duquette J."/>
            <person name="Shao M."/>
        </authorList>
    </citation>
    <scope>NUCLEOTIDE SEQUENCE</scope>
    <source>
        <tissue evidence="5">Fresh leaf tissue</tissue>
    </source>
</reference>
<keyword evidence="2" id="KW-0539">Nucleus</keyword>
<feature type="compositionally biased region" description="Low complexity" evidence="3">
    <location>
        <begin position="209"/>
        <end position="221"/>
    </location>
</feature>
<proteinExistence type="predicted"/>
<feature type="compositionally biased region" description="Low complexity" evidence="3">
    <location>
        <begin position="59"/>
        <end position="102"/>
    </location>
</feature>
<feature type="region of interest" description="Disordered" evidence="3">
    <location>
        <begin position="351"/>
        <end position="372"/>
    </location>
</feature>
<evidence type="ECO:0000259" key="4">
    <source>
        <dbReference type="Pfam" id="PF06943"/>
    </source>
</evidence>
<accession>A0A8J5TBB8</accession>
<feature type="region of interest" description="Disordered" evidence="3">
    <location>
        <begin position="826"/>
        <end position="845"/>
    </location>
</feature>
<evidence type="ECO:0000256" key="3">
    <source>
        <dbReference type="SAM" id="MobiDB-lite"/>
    </source>
</evidence>